<gene>
    <name evidence="1" type="ORF">FSCOSCO3_A023891</name>
</gene>
<dbReference type="EMBL" id="CAWUFR010000120">
    <property type="protein sequence ID" value="CAK6968511.1"/>
    <property type="molecule type" value="Genomic_DNA"/>
</dbReference>
<keyword evidence="2" id="KW-1185">Reference proteome</keyword>
<comment type="caution">
    <text evidence="1">The sequence shown here is derived from an EMBL/GenBank/DDBJ whole genome shotgun (WGS) entry which is preliminary data.</text>
</comment>
<sequence length="125" mass="13729">MPKLIPQVFDGVEVRPFHPPHSLILEVVSDKPRSVGAGVVILEFGPRLWRYGIATGCRISSRYLCIEIASNDDKPCFSRDGDAAPHHHTASTKKMLLSAAISIAFSASSPRPYDPTAVGRIWTHH</sequence>
<reference evidence="1 2" key="1">
    <citation type="submission" date="2024-01" db="EMBL/GenBank/DDBJ databases">
        <authorList>
            <person name="Alioto T."/>
            <person name="Alioto T."/>
            <person name="Gomez Garrido J."/>
        </authorList>
    </citation>
    <scope>NUCLEOTIDE SEQUENCE [LARGE SCALE GENOMIC DNA]</scope>
</reference>
<dbReference type="AlphaFoldDB" id="A0AAV1P9I5"/>
<accession>A0AAV1P9I5</accession>
<organism evidence="1 2">
    <name type="scientific">Scomber scombrus</name>
    <name type="common">Atlantic mackerel</name>
    <name type="synonym">Scomber vernalis</name>
    <dbReference type="NCBI Taxonomy" id="13677"/>
    <lineage>
        <taxon>Eukaryota</taxon>
        <taxon>Metazoa</taxon>
        <taxon>Chordata</taxon>
        <taxon>Craniata</taxon>
        <taxon>Vertebrata</taxon>
        <taxon>Euteleostomi</taxon>
        <taxon>Actinopterygii</taxon>
        <taxon>Neopterygii</taxon>
        <taxon>Teleostei</taxon>
        <taxon>Neoteleostei</taxon>
        <taxon>Acanthomorphata</taxon>
        <taxon>Pelagiaria</taxon>
        <taxon>Scombriformes</taxon>
        <taxon>Scombridae</taxon>
        <taxon>Scomber</taxon>
    </lineage>
</organism>
<dbReference type="Proteomes" id="UP001314229">
    <property type="component" value="Unassembled WGS sequence"/>
</dbReference>
<name>A0AAV1P9I5_SCOSC</name>
<evidence type="ECO:0000313" key="2">
    <source>
        <dbReference type="Proteomes" id="UP001314229"/>
    </source>
</evidence>
<evidence type="ECO:0000313" key="1">
    <source>
        <dbReference type="EMBL" id="CAK6968511.1"/>
    </source>
</evidence>
<proteinExistence type="predicted"/>
<protein>
    <submittedName>
        <fullName evidence="1">Uncharacterized protein LOC127353784</fullName>
    </submittedName>
</protein>